<feature type="compositionally biased region" description="Pro residues" evidence="1">
    <location>
        <begin position="558"/>
        <end position="568"/>
    </location>
</feature>
<feature type="region of interest" description="Disordered" evidence="1">
    <location>
        <begin position="767"/>
        <end position="794"/>
    </location>
</feature>
<dbReference type="Proteomes" id="UP000663828">
    <property type="component" value="Unassembled WGS sequence"/>
</dbReference>
<organism evidence="2 3">
    <name type="scientific">Adineta ricciae</name>
    <name type="common">Rotifer</name>
    <dbReference type="NCBI Taxonomy" id="249248"/>
    <lineage>
        <taxon>Eukaryota</taxon>
        <taxon>Metazoa</taxon>
        <taxon>Spiralia</taxon>
        <taxon>Gnathifera</taxon>
        <taxon>Rotifera</taxon>
        <taxon>Eurotatoria</taxon>
        <taxon>Bdelloidea</taxon>
        <taxon>Adinetida</taxon>
        <taxon>Adinetidae</taxon>
        <taxon>Adineta</taxon>
    </lineage>
</organism>
<accession>A0A816D325</accession>
<feature type="compositionally biased region" description="Low complexity" evidence="1">
    <location>
        <begin position="279"/>
        <end position="289"/>
    </location>
</feature>
<feature type="region of interest" description="Disordered" evidence="1">
    <location>
        <begin position="404"/>
        <end position="430"/>
    </location>
</feature>
<proteinExistence type="predicted"/>
<feature type="compositionally biased region" description="Polar residues" evidence="1">
    <location>
        <begin position="75"/>
        <end position="93"/>
    </location>
</feature>
<feature type="region of interest" description="Disordered" evidence="1">
    <location>
        <begin position="278"/>
        <end position="303"/>
    </location>
</feature>
<gene>
    <name evidence="2" type="ORF">XAT740_LOCUS51163</name>
</gene>
<protein>
    <submittedName>
        <fullName evidence="2">Uncharacterized protein</fullName>
    </submittedName>
</protein>
<feature type="compositionally biased region" description="Low complexity" evidence="1">
    <location>
        <begin position="21"/>
        <end position="39"/>
    </location>
</feature>
<feature type="region of interest" description="Disordered" evidence="1">
    <location>
        <begin position="19"/>
        <end position="96"/>
    </location>
</feature>
<feature type="compositionally biased region" description="Polar residues" evidence="1">
    <location>
        <begin position="782"/>
        <end position="794"/>
    </location>
</feature>
<feature type="compositionally biased region" description="Low complexity" evidence="1">
    <location>
        <begin position="544"/>
        <end position="557"/>
    </location>
</feature>
<feature type="region of interest" description="Disordered" evidence="1">
    <location>
        <begin position="544"/>
        <end position="571"/>
    </location>
</feature>
<comment type="caution">
    <text evidence="2">The sequence shown here is derived from an EMBL/GenBank/DDBJ whole genome shotgun (WGS) entry which is preliminary data.</text>
</comment>
<feature type="region of interest" description="Disordered" evidence="1">
    <location>
        <begin position="639"/>
        <end position="668"/>
    </location>
</feature>
<dbReference type="AlphaFoldDB" id="A0A816D325"/>
<reference evidence="2" key="1">
    <citation type="submission" date="2021-02" db="EMBL/GenBank/DDBJ databases">
        <authorList>
            <person name="Nowell W R."/>
        </authorList>
    </citation>
    <scope>NUCLEOTIDE SEQUENCE</scope>
</reference>
<evidence type="ECO:0000313" key="3">
    <source>
        <dbReference type="Proteomes" id="UP000663828"/>
    </source>
</evidence>
<dbReference type="EMBL" id="CAJNOR010008063">
    <property type="protein sequence ID" value="CAF1627908.1"/>
    <property type="molecule type" value="Genomic_DNA"/>
</dbReference>
<sequence length="892" mass="100007">MLPSIGTFFNKTVLVLRGRSSKSTSSSHDVSSSSSSSTSGVPLRKKSRSYRVSSPTQVLSSLSDDSLSEPKQNRPLRTQSTYVSTNDQTNHSTPPAPSLYLIQLTKKKHPTNSFGLTKTITCVWKNTSTGNDDDDRVTYPRYSIEQVQPIIDEKRPSIPISSRNIVLQCGQIDCWQNFDPLSESILTSSCLNSTGSAFQIISLPSDSQQNRTPTNSQGHIISITTTKRCQPSLLSDTKNIQWTVEGDGNHRRYSIVKSHSDDRLHKYQQLLRRYRTQYGSDSNTDSGSSSDEKNLSAPPVLHQEHLTKTTDHIHEGIRFQGIKERLLIDDFPENGPTKIAAKADEILESDPFIIHSDIHKTLHTVIQSEHNSHFLSNPAMISKSKQISYASTDEDVDEFNSHCSETLDQSSRNGATPRTYSNQSSLEQSSDIEVNRELDVNYVNPNAFLDEPVSEEITNHNDNLTLSDDSLVNTEFQSPLIHLTAENSEPTTSVYTAEQEMFFSAKSELTTEKDFYSGYELESITDEEDDDARKDDFNEYLIISESSPSSSSTTHSAPSPPAPPPSSIPPEFEFKLPSFGEWINRAFNTFLFEADQTPYETISTSRSSSDVSIHGSQSTINTSSSSQIVTVRENRNLSKDESIDFCPTQSTSNNDDEQSLNDMSSSSFSSEKVDFDTYIIDSNYEKINPSITNEQNEILSITKRSKSLLSSITSSIANDDQELMNNERVQDDDDEDDEENFIELNKTQISKQHIQTHIDDVTSLPNSEEFQCSSHSHDSFLPSDQQMDTATSSTDDLTKTNQFFSSNFYSKDSALDLSDDNFHRPPISDNDDDQERIVPSNKLQDKIVDSDSYIDDETMQNNDTMICINDELYSTEDEKSVHRTISSSSSEH</sequence>
<evidence type="ECO:0000313" key="2">
    <source>
        <dbReference type="EMBL" id="CAF1627908.1"/>
    </source>
</evidence>
<keyword evidence="3" id="KW-1185">Reference proteome</keyword>
<name>A0A816D325_ADIRI</name>
<evidence type="ECO:0000256" key="1">
    <source>
        <dbReference type="SAM" id="MobiDB-lite"/>
    </source>
</evidence>
<feature type="non-terminal residue" evidence="2">
    <location>
        <position position="892"/>
    </location>
</feature>